<dbReference type="RefSeq" id="WP_119062093.1">
    <property type="nucleotide sequence ID" value="NZ_QXDF01000002.1"/>
</dbReference>
<dbReference type="CDD" id="cd02440">
    <property type="entry name" value="AdoMet_MTases"/>
    <property type="match status" value="1"/>
</dbReference>
<evidence type="ECO:0000256" key="1">
    <source>
        <dbReference type="PROSITE-ProRule" id="PRU00339"/>
    </source>
</evidence>
<dbReference type="Gene3D" id="3.40.50.150">
    <property type="entry name" value="Vaccinia Virus protein VP39"/>
    <property type="match status" value="1"/>
</dbReference>
<protein>
    <submittedName>
        <fullName evidence="3">Tetratricopeptide repeat protein</fullName>
    </submittedName>
</protein>
<dbReference type="InterPro" id="IPR011990">
    <property type="entry name" value="TPR-like_helical_dom_sf"/>
</dbReference>
<feature type="repeat" description="TPR" evidence="1">
    <location>
        <begin position="11"/>
        <end position="44"/>
    </location>
</feature>
<accession>A0A397PNW8</accession>
<gene>
    <name evidence="3" type="ORF">BXY53_2301</name>
</gene>
<dbReference type="Pfam" id="PF14559">
    <property type="entry name" value="TPR_19"/>
    <property type="match status" value="1"/>
</dbReference>
<evidence type="ECO:0000259" key="2">
    <source>
        <dbReference type="Pfam" id="PF13649"/>
    </source>
</evidence>
<dbReference type="SUPFAM" id="SSF48452">
    <property type="entry name" value="TPR-like"/>
    <property type="match status" value="1"/>
</dbReference>
<feature type="domain" description="Methyltransferase" evidence="2">
    <location>
        <begin position="356"/>
        <end position="450"/>
    </location>
</feature>
<dbReference type="Proteomes" id="UP000266273">
    <property type="component" value="Unassembled WGS sequence"/>
</dbReference>
<comment type="caution">
    <text evidence="3">The sequence shown here is derived from an EMBL/GenBank/DDBJ whole genome shotgun (WGS) entry which is preliminary data.</text>
</comment>
<dbReference type="OrthoDB" id="9773188at2"/>
<evidence type="ECO:0000313" key="4">
    <source>
        <dbReference type="Proteomes" id="UP000266273"/>
    </source>
</evidence>
<proteinExistence type="predicted"/>
<keyword evidence="1" id="KW-0802">TPR repeat</keyword>
<dbReference type="Gene3D" id="1.25.40.10">
    <property type="entry name" value="Tetratricopeptide repeat domain"/>
    <property type="match status" value="1"/>
</dbReference>
<keyword evidence="4" id="KW-1185">Reference proteome</keyword>
<evidence type="ECO:0000313" key="3">
    <source>
        <dbReference type="EMBL" id="RIA47734.1"/>
    </source>
</evidence>
<reference evidence="3 4" key="1">
    <citation type="submission" date="2018-08" db="EMBL/GenBank/DDBJ databases">
        <title>Genomic Encyclopedia of Archaeal and Bacterial Type Strains, Phase II (KMG-II): from individual species to whole genera.</title>
        <authorList>
            <person name="Goeker M."/>
        </authorList>
    </citation>
    <scope>NUCLEOTIDE SEQUENCE [LARGE SCALE GENOMIC DNA]</scope>
    <source>
        <strain evidence="3 4">DSM 5002</strain>
    </source>
</reference>
<dbReference type="InterPro" id="IPR041698">
    <property type="entry name" value="Methyltransf_25"/>
</dbReference>
<organism evidence="3 4">
    <name type="scientific">Dichotomicrobium thermohalophilum</name>
    <dbReference type="NCBI Taxonomy" id="933063"/>
    <lineage>
        <taxon>Bacteria</taxon>
        <taxon>Pseudomonadati</taxon>
        <taxon>Pseudomonadota</taxon>
        <taxon>Alphaproteobacteria</taxon>
        <taxon>Hyphomicrobiales</taxon>
        <taxon>Hyphomicrobiaceae</taxon>
        <taxon>Dichotomicrobium</taxon>
    </lineage>
</organism>
<feature type="repeat" description="TPR" evidence="1">
    <location>
        <begin position="45"/>
        <end position="78"/>
    </location>
</feature>
<name>A0A397PNW8_9HYPH</name>
<dbReference type="Pfam" id="PF13649">
    <property type="entry name" value="Methyltransf_25"/>
    <property type="match status" value="1"/>
</dbReference>
<dbReference type="AlphaFoldDB" id="A0A397PNW8"/>
<dbReference type="EMBL" id="QXDF01000002">
    <property type="protein sequence ID" value="RIA47734.1"/>
    <property type="molecule type" value="Genomic_DNA"/>
</dbReference>
<sequence length="592" mass="65469">MARLGKRPARRSNWMALGTRELEAGRLLRARQFFEKAHRTEPRNAAPLVKLARTQERIGEIDAAIANLTRAVKLKPDDDTATRSLSRIVRIFGLDEYSDLDPAGLKAALAAPNVDRQRLSEVAIAYLRDARGLVAQTDPSALVVKRTADVLAEPLLHRALASGVNKSIDVEWLLTGLRRALLLDVPAERFTDRDLFAFAVALAQQCQLNDHVFRTTPEEDEQLASLEIDWPAVKDGDADAGRLLLLHLLYAPVREVAAPHLSPADCQKMRPKALGEMLKPLLEAETQRAQIAEKIPMLGAIDDPVSKKVAAQYQTSPYPRWTSLHMPARGRARRTLSRFFPDARLGFLDEPFEALIAGAGTGQQAIASATSYGPAARVTAIDLSRPSLAYGQWMAQRLGVDNVTFAQADILSLPADSGPYHIIEAVGVLHHMADPFAGWRALLDRLAPGGLMLVGLYSKVSRANLGPVREHPAYPGPGCTDAEARAFRAALIEDRTDETLFDSQDFYTLNEFRDLVLHPQEVSFSLDEIASFLDEQKLQFAGFALPGLVVRTFLQTFPDSPWPGRLEDWAAFERENPRTFDGMYTFWCAPAD</sequence>
<dbReference type="SUPFAM" id="SSF53335">
    <property type="entry name" value="S-adenosyl-L-methionine-dependent methyltransferases"/>
    <property type="match status" value="1"/>
</dbReference>
<dbReference type="InterPro" id="IPR029063">
    <property type="entry name" value="SAM-dependent_MTases_sf"/>
</dbReference>
<dbReference type="PROSITE" id="PS50005">
    <property type="entry name" value="TPR"/>
    <property type="match status" value="2"/>
</dbReference>
<dbReference type="InterPro" id="IPR019734">
    <property type="entry name" value="TPR_rpt"/>
</dbReference>